<reference evidence="2" key="1">
    <citation type="journal article" date="2019" name="Int. J. Syst. Evol. Microbiol.">
        <title>The Global Catalogue of Microorganisms (GCM) 10K type strain sequencing project: providing services to taxonomists for standard genome sequencing and annotation.</title>
        <authorList>
            <consortium name="The Broad Institute Genomics Platform"/>
            <consortium name="The Broad Institute Genome Sequencing Center for Infectious Disease"/>
            <person name="Wu L."/>
            <person name="Ma J."/>
        </authorList>
    </citation>
    <scope>NUCLEOTIDE SEQUENCE [LARGE SCALE GENOMIC DNA]</scope>
    <source>
        <strain evidence="2">CCUG 53903</strain>
    </source>
</reference>
<dbReference type="Proteomes" id="UP001596058">
    <property type="component" value="Unassembled WGS sequence"/>
</dbReference>
<dbReference type="EMBL" id="JBHSPA010000056">
    <property type="protein sequence ID" value="MFC5830687.1"/>
    <property type="molecule type" value="Genomic_DNA"/>
</dbReference>
<keyword evidence="2" id="KW-1185">Reference proteome</keyword>
<dbReference type="Pfam" id="PF10094">
    <property type="entry name" value="DUF2332"/>
    <property type="match status" value="1"/>
</dbReference>
<gene>
    <name evidence="1" type="ORF">ACFPZ3_43125</name>
</gene>
<comment type="caution">
    <text evidence="1">The sequence shown here is derived from an EMBL/GenBank/DDBJ whole genome shotgun (WGS) entry which is preliminary data.</text>
</comment>
<dbReference type="RefSeq" id="WP_379520189.1">
    <property type="nucleotide sequence ID" value="NZ_JBHSPA010000056.1"/>
</dbReference>
<organism evidence="1 2">
    <name type="scientific">Nonomuraea insulae</name>
    <dbReference type="NCBI Taxonomy" id="1616787"/>
    <lineage>
        <taxon>Bacteria</taxon>
        <taxon>Bacillati</taxon>
        <taxon>Actinomycetota</taxon>
        <taxon>Actinomycetes</taxon>
        <taxon>Streptosporangiales</taxon>
        <taxon>Streptosporangiaceae</taxon>
        <taxon>Nonomuraea</taxon>
    </lineage>
</organism>
<dbReference type="InterPro" id="IPR011200">
    <property type="entry name" value="UCP012608"/>
</dbReference>
<accession>A0ABW1CY99</accession>
<proteinExistence type="predicted"/>
<evidence type="ECO:0000313" key="2">
    <source>
        <dbReference type="Proteomes" id="UP001596058"/>
    </source>
</evidence>
<protein>
    <submittedName>
        <fullName evidence="1">DUF2332 family protein</fullName>
    </submittedName>
</protein>
<sequence>MSPGSTPSSGQSTCFRARLRTAAAVVAADPPLPVRGDLVDDLRALAAQSPPEATLVVFHSSVLYHVPTP</sequence>
<name>A0ABW1CY99_9ACTN</name>
<evidence type="ECO:0000313" key="1">
    <source>
        <dbReference type="EMBL" id="MFC5830687.1"/>
    </source>
</evidence>